<dbReference type="OMA" id="HINDVGH"/>
<evidence type="ECO:0000313" key="3">
    <source>
        <dbReference type="Proteomes" id="UP000030653"/>
    </source>
</evidence>
<evidence type="ECO:0008006" key="4">
    <source>
        <dbReference type="Google" id="ProtNLM"/>
    </source>
</evidence>
<dbReference type="Proteomes" id="UP000030653">
    <property type="component" value="Unassembled WGS sequence"/>
</dbReference>
<dbReference type="HOGENOM" id="CLU_034125_1_0_1"/>
<dbReference type="OrthoDB" id="544608at2759"/>
<reference evidence="2 3" key="1">
    <citation type="journal article" date="2012" name="Science">
        <title>The Paleozoic origin of enzymatic lignin decomposition reconstructed from 31 fungal genomes.</title>
        <authorList>
            <person name="Floudas D."/>
            <person name="Binder M."/>
            <person name="Riley R."/>
            <person name="Barry K."/>
            <person name="Blanchette R.A."/>
            <person name="Henrissat B."/>
            <person name="Martinez A.T."/>
            <person name="Otillar R."/>
            <person name="Spatafora J.W."/>
            <person name="Yadav J.S."/>
            <person name="Aerts A."/>
            <person name="Benoit I."/>
            <person name="Boyd A."/>
            <person name="Carlson A."/>
            <person name="Copeland A."/>
            <person name="Coutinho P.M."/>
            <person name="de Vries R.P."/>
            <person name="Ferreira P."/>
            <person name="Findley K."/>
            <person name="Foster B."/>
            <person name="Gaskell J."/>
            <person name="Glotzer D."/>
            <person name="Gorecki P."/>
            <person name="Heitman J."/>
            <person name="Hesse C."/>
            <person name="Hori C."/>
            <person name="Igarashi K."/>
            <person name="Jurgens J.A."/>
            <person name="Kallen N."/>
            <person name="Kersten P."/>
            <person name="Kohler A."/>
            <person name="Kuees U."/>
            <person name="Kumar T.K.A."/>
            <person name="Kuo A."/>
            <person name="LaButti K."/>
            <person name="Larrondo L.F."/>
            <person name="Lindquist E."/>
            <person name="Ling A."/>
            <person name="Lombard V."/>
            <person name="Lucas S."/>
            <person name="Lundell T."/>
            <person name="Martin R."/>
            <person name="McLaughlin D.J."/>
            <person name="Morgenstern I."/>
            <person name="Morin E."/>
            <person name="Murat C."/>
            <person name="Nagy L.G."/>
            <person name="Nolan M."/>
            <person name="Ohm R.A."/>
            <person name="Patyshakuliyeva A."/>
            <person name="Rokas A."/>
            <person name="Ruiz-Duenas F.J."/>
            <person name="Sabat G."/>
            <person name="Salamov A."/>
            <person name="Samejima M."/>
            <person name="Schmutz J."/>
            <person name="Slot J.C."/>
            <person name="St John F."/>
            <person name="Stenlid J."/>
            <person name="Sun H."/>
            <person name="Sun S."/>
            <person name="Syed K."/>
            <person name="Tsang A."/>
            <person name="Wiebenga A."/>
            <person name="Young D."/>
            <person name="Pisabarro A."/>
            <person name="Eastwood D.C."/>
            <person name="Martin F."/>
            <person name="Cullen D."/>
            <person name="Grigoriev I.V."/>
            <person name="Hibbett D.S."/>
        </authorList>
    </citation>
    <scope>NUCLEOTIDE SEQUENCE [LARGE SCALE GENOMIC DNA]</scope>
    <source>
        <strain evidence="2 3">DJM-731 SS1</strain>
    </source>
</reference>
<evidence type="ECO:0000313" key="2">
    <source>
        <dbReference type="EMBL" id="EJT99482.1"/>
    </source>
</evidence>
<dbReference type="PANTHER" id="PTHR34407">
    <property type="entry name" value="EXPRESSED PROTEIN"/>
    <property type="match status" value="1"/>
</dbReference>
<dbReference type="GeneID" id="63683969"/>
<dbReference type="AlphaFoldDB" id="M5G6U9"/>
<dbReference type="SUPFAM" id="SSF52266">
    <property type="entry name" value="SGNH hydrolase"/>
    <property type="match status" value="1"/>
</dbReference>
<name>M5G6U9_DACPD</name>
<dbReference type="EMBL" id="JH795869">
    <property type="protein sequence ID" value="EJT99482.1"/>
    <property type="molecule type" value="Genomic_DNA"/>
</dbReference>
<keyword evidence="1" id="KW-1133">Transmembrane helix</keyword>
<gene>
    <name evidence="2" type="ORF">DACRYDRAFT_109587</name>
</gene>
<proteinExistence type="predicted"/>
<evidence type="ECO:0000256" key="1">
    <source>
        <dbReference type="SAM" id="Phobius"/>
    </source>
</evidence>
<sequence length="467" mass="52490">MSSTPSLRRRNGVLALSAAALVTTFLLYLLFHDSPLYPLDKVDLTLRFPTLSSAFRSSSTLPWTRPILPDYCSPGSPEDFWSTRYTEENLSMARSYSGSGTRFRHLVEKAMRGEPVKMGVIGGSVSRGRNSGTLGPYHQRIFRFWNTTFFPHPENWLADGSRPATGSSYFSMCWGEHIPQDVELVFVELSINDYRTTEAASIWETLVRSLLELPTKPTVIAINSFALHGRNGIRNPTLPYLLANPALEASLFGSENGIDPKHINDVGHQMVADFTTHWMRDEICRVMSERDVPPGSVRKVEDNWWTEPIDLGAVPHLRMTEQWRKVNDTIPSLHPTCKSTSSRPPLQPSKGEEWYFEEAPGDKFYWSASKPGAKITFGLDIAEGRVGMFFLRSRKQWLGNVKCWLDDNVKASKLVEGWWNKDESVSDYVALWSNVASGKHNLTCEVQTTTKDPGGGHAFKIIGLATV</sequence>
<accession>M5G6U9</accession>
<keyword evidence="1" id="KW-0812">Transmembrane</keyword>
<dbReference type="PANTHER" id="PTHR34407:SF1">
    <property type="entry name" value="SGNH HYDROLASE-TYPE ESTERASE DOMAIN-CONTAINING PROTEIN"/>
    <property type="match status" value="1"/>
</dbReference>
<dbReference type="CDD" id="cd00229">
    <property type="entry name" value="SGNH_hydrolase"/>
    <property type="match status" value="1"/>
</dbReference>
<organism evidence="2 3">
    <name type="scientific">Dacryopinax primogenitus (strain DJM 731)</name>
    <name type="common">Brown rot fungus</name>
    <dbReference type="NCBI Taxonomy" id="1858805"/>
    <lineage>
        <taxon>Eukaryota</taxon>
        <taxon>Fungi</taxon>
        <taxon>Dikarya</taxon>
        <taxon>Basidiomycota</taxon>
        <taxon>Agaricomycotina</taxon>
        <taxon>Dacrymycetes</taxon>
        <taxon>Dacrymycetales</taxon>
        <taxon>Dacrymycetaceae</taxon>
        <taxon>Dacryopinax</taxon>
    </lineage>
</organism>
<keyword evidence="1" id="KW-0472">Membrane</keyword>
<dbReference type="RefSeq" id="XP_040626380.1">
    <property type="nucleotide sequence ID" value="XM_040768907.1"/>
</dbReference>
<keyword evidence="3" id="KW-1185">Reference proteome</keyword>
<feature type="transmembrane region" description="Helical" evidence="1">
    <location>
        <begin position="12"/>
        <end position="31"/>
    </location>
</feature>
<protein>
    <recommendedName>
        <fullName evidence="4">SGNH hydrolase</fullName>
    </recommendedName>
</protein>